<reference evidence="2" key="1">
    <citation type="submission" date="2011-07" db="EMBL/GenBank/DDBJ databases">
        <title>The Genome Sequence of Exophiala (Wangiella) dermatitidis NIH/UT8656.</title>
        <authorList>
            <consortium name="The Broad Institute Genome Sequencing Platform"/>
            <person name="Cuomo C."/>
            <person name="Wang Z."/>
            <person name="Hunicke-Smith S."/>
            <person name="Szanislo P.J."/>
            <person name="Earl A."/>
            <person name="Young S.K."/>
            <person name="Zeng Q."/>
            <person name="Gargeya S."/>
            <person name="Fitzgerald M."/>
            <person name="Haas B."/>
            <person name="Abouelleil A."/>
            <person name="Alvarado L."/>
            <person name="Arachchi H.M."/>
            <person name="Berlin A."/>
            <person name="Brown A."/>
            <person name="Chapman S.B."/>
            <person name="Chen Z."/>
            <person name="Dunbar C."/>
            <person name="Freedman E."/>
            <person name="Gearin G."/>
            <person name="Gellesch M."/>
            <person name="Goldberg J."/>
            <person name="Griggs A."/>
            <person name="Gujja S."/>
            <person name="Heiman D."/>
            <person name="Howarth C."/>
            <person name="Larson L."/>
            <person name="Lui A."/>
            <person name="MacDonald P.J.P."/>
            <person name="Montmayeur A."/>
            <person name="Murphy C."/>
            <person name="Neiman D."/>
            <person name="Pearson M."/>
            <person name="Priest M."/>
            <person name="Roberts A."/>
            <person name="Saif S."/>
            <person name="Shea T."/>
            <person name="Shenoy N."/>
            <person name="Sisk P."/>
            <person name="Stolte C."/>
            <person name="Sykes S."/>
            <person name="Wortman J."/>
            <person name="Nusbaum C."/>
            <person name="Birren B."/>
        </authorList>
    </citation>
    <scope>NUCLEOTIDE SEQUENCE</scope>
    <source>
        <strain evidence="2">NIH/UT8656</strain>
    </source>
</reference>
<feature type="compositionally biased region" description="Basic and acidic residues" evidence="1">
    <location>
        <begin position="17"/>
        <end position="29"/>
    </location>
</feature>
<dbReference type="EMBL" id="JH226136">
    <property type="protein sequence ID" value="EHY60691.1"/>
    <property type="molecule type" value="Genomic_DNA"/>
</dbReference>
<name>H6C9C1_EXODN</name>
<dbReference type="InParanoid" id="H6C9C1"/>
<keyword evidence="3" id="KW-1185">Reference proteome</keyword>
<evidence type="ECO:0000313" key="2">
    <source>
        <dbReference type="EMBL" id="EHY60691.1"/>
    </source>
</evidence>
<dbReference type="AlphaFoldDB" id="H6C9C1"/>
<evidence type="ECO:0000313" key="3">
    <source>
        <dbReference type="Proteomes" id="UP000007304"/>
    </source>
</evidence>
<dbReference type="VEuPathDB" id="FungiDB:HMPREF1120_08641"/>
<gene>
    <name evidence="2" type="ORF">HMPREF1120_08641</name>
</gene>
<dbReference type="RefSeq" id="XP_009161152.1">
    <property type="nucleotide sequence ID" value="XM_009162904.1"/>
</dbReference>
<evidence type="ECO:0000256" key="1">
    <source>
        <dbReference type="SAM" id="MobiDB-lite"/>
    </source>
</evidence>
<protein>
    <submittedName>
        <fullName evidence="2">Uncharacterized protein</fullName>
    </submittedName>
</protein>
<proteinExistence type="predicted"/>
<feature type="compositionally biased region" description="Basic residues" evidence="1">
    <location>
        <begin position="1"/>
        <end position="12"/>
    </location>
</feature>
<dbReference type="GeneID" id="20313280"/>
<dbReference type="Proteomes" id="UP000007304">
    <property type="component" value="Unassembled WGS sequence"/>
</dbReference>
<sequence length="127" mass="14204">MHAPVRRWRWKWSTRPNKREAPQAKDAQKEASIADLEAKLASAKQTIEELQATAVASDIKERERESRNALAMLEASLEAKEKAALAQQHIQATQLALKAKCGNIEERKDARAALKLVPWKASKPPSN</sequence>
<organism evidence="2 3">
    <name type="scientific">Exophiala dermatitidis (strain ATCC 34100 / CBS 525.76 / NIH/UT8656)</name>
    <name type="common">Black yeast</name>
    <name type="synonym">Wangiella dermatitidis</name>
    <dbReference type="NCBI Taxonomy" id="858893"/>
    <lineage>
        <taxon>Eukaryota</taxon>
        <taxon>Fungi</taxon>
        <taxon>Dikarya</taxon>
        <taxon>Ascomycota</taxon>
        <taxon>Pezizomycotina</taxon>
        <taxon>Eurotiomycetes</taxon>
        <taxon>Chaetothyriomycetidae</taxon>
        <taxon>Chaetothyriales</taxon>
        <taxon>Herpotrichiellaceae</taxon>
        <taxon>Exophiala</taxon>
    </lineage>
</organism>
<accession>H6C9C1</accession>
<feature type="region of interest" description="Disordered" evidence="1">
    <location>
        <begin position="1"/>
        <end position="30"/>
    </location>
</feature>
<dbReference type="HOGENOM" id="CLU_1970583_0_0_1"/>